<proteinExistence type="predicted"/>
<keyword evidence="4" id="KW-1185">Reference proteome</keyword>
<feature type="chain" id="PRO_5012690754" evidence="1">
    <location>
        <begin position="31"/>
        <end position="459"/>
    </location>
</feature>
<feature type="domain" description="Glucose/Sorbosone dehydrogenase" evidence="2">
    <location>
        <begin position="60"/>
        <end position="408"/>
    </location>
</feature>
<dbReference type="Pfam" id="PF07995">
    <property type="entry name" value="GSDH"/>
    <property type="match status" value="1"/>
</dbReference>
<evidence type="ECO:0000256" key="1">
    <source>
        <dbReference type="SAM" id="SignalP"/>
    </source>
</evidence>
<keyword evidence="1" id="KW-0732">Signal</keyword>
<comment type="caution">
    <text evidence="3">The sequence shown here is derived from an EMBL/GenBank/DDBJ whole genome shotgun (WGS) entry which is preliminary data.</text>
</comment>
<reference evidence="3 4" key="1">
    <citation type="journal article" date="2017" name="Nat. Ecol. Evol.">
        <title>Scallop genome provides insights into evolution of bilaterian karyotype and development.</title>
        <authorList>
            <person name="Wang S."/>
            <person name="Zhang J."/>
            <person name="Jiao W."/>
            <person name="Li J."/>
            <person name="Xun X."/>
            <person name="Sun Y."/>
            <person name="Guo X."/>
            <person name="Huan P."/>
            <person name="Dong B."/>
            <person name="Zhang L."/>
            <person name="Hu X."/>
            <person name="Sun X."/>
            <person name="Wang J."/>
            <person name="Zhao C."/>
            <person name="Wang Y."/>
            <person name="Wang D."/>
            <person name="Huang X."/>
            <person name="Wang R."/>
            <person name="Lv J."/>
            <person name="Li Y."/>
            <person name="Zhang Z."/>
            <person name="Liu B."/>
            <person name="Lu W."/>
            <person name="Hui Y."/>
            <person name="Liang J."/>
            <person name="Zhou Z."/>
            <person name="Hou R."/>
            <person name="Li X."/>
            <person name="Liu Y."/>
            <person name="Li H."/>
            <person name="Ning X."/>
            <person name="Lin Y."/>
            <person name="Zhao L."/>
            <person name="Xing Q."/>
            <person name="Dou J."/>
            <person name="Li Y."/>
            <person name="Mao J."/>
            <person name="Guo H."/>
            <person name="Dou H."/>
            <person name="Li T."/>
            <person name="Mu C."/>
            <person name="Jiang W."/>
            <person name="Fu Q."/>
            <person name="Fu X."/>
            <person name="Miao Y."/>
            <person name="Liu J."/>
            <person name="Yu Q."/>
            <person name="Li R."/>
            <person name="Liao H."/>
            <person name="Li X."/>
            <person name="Kong Y."/>
            <person name="Jiang Z."/>
            <person name="Chourrout D."/>
            <person name="Li R."/>
            <person name="Bao Z."/>
        </authorList>
    </citation>
    <scope>NUCLEOTIDE SEQUENCE [LARGE SCALE GENOMIC DNA]</scope>
    <source>
        <strain evidence="3 4">PY_sf001</strain>
    </source>
</reference>
<evidence type="ECO:0000313" key="3">
    <source>
        <dbReference type="EMBL" id="OWF54691.1"/>
    </source>
</evidence>
<accession>A0A210R1B6</accession>
<dbReference type="STRING" id="6573.A0A210R1B6"/>
<dbReference type="Proteomes" id="UP000242188">
    <property type="component" value="Unassembled WGS sequence"/>
</dbReference>
<dbReference type="AlphaFoldDB" id="A0A210R1B6"/>
<organism evidence="3 4">
    <name type="scientific">Mizuhopecten yessoensis</name>
    <name type="common">Japanese scallop</name>
    <name type="synonym">Patinopecten yessoensis</name>
    <dbReference type="NCBI Taxonomy" id="6573"/>
    <lineage>
        <taxon>Eukaryota</taxon>
        <taxon>Metazoa</taxon>
        <taxon>Spiralia</taxon>
        <taxon>Lophotrochozoa</taxon>
        <taxon>Mollusca</taxon>
        <taxon>Bivalvia</taxon>
        <taxon>Autobranchia</taxon>
        <taxon>Pteriomorphia</taxon>
        <taxon>Pectinida</taxon>
        <taxon>Pectinoidea</taxon>
        <taxon>Pectinidae</taxon>
        <taxon>Mizuhopecten</taxon>
    </lineage>
</organism>
<evidence type="ECO:0000313" key="4">
    <source>
        <dbReference type="Proteomes" id="UP000242188"/>
    </source>
</evidence>
<dbReference type="OrthoDB" id="10266706at2759"/>
<protein>
    <submittedName>
        <fullName evidence="3">HHIP-like protein 1</fullName>
    </submittedName>
</protein>
<dbReference type="PANTHER" id="PTHR19328">
    <property type="entry name" value="HEDGEHOG-INTERACTING PROTEIN"/>
    <property type="match status" value="1"/>
</dbReference>
<dbReference type="SUPFAM" id="SSF50952">
    <property type="entry name" value="Soluble quinoprotein glucose dehydrogenase"/>
    <property type="match status" value="1"/>
</dbReference>
<dbReference type="EMBL" id="NEDP02000942">
    <property type="protein sequence ID" value="OWF54691.1"/>
    <property type="molecule type" value="Genomic_DNA"/>
</dbReference>
<evidence type="ECO:0000259" key="2">
    <source>
        <dbReference type="Pfam" id="PF07995"/>
    </source>
</evidence>
<dbReference type="PANTHER" id="PTHR19328:SF75">
    <property type="entry name" value="ALDOSE SUGAR DEHYDROGENASE YLII"/>
    <property type="match status" value="1"/>
</dbReference>
<name>A0A210R1B6_MIZYE</name>
<dbReference type="Gene3D" id="2.120.10.30">
    <property type="entry name" value="TolB, C-terminal domain"/>
    <property type="match status" value="1"/>
</dbReference>
<dbReference type="InterPro" id="IPR011042">
    <property type="entry name" value="6-blade_b-propeller_TolB-like"/>
</dbReference>
<feature type="signal peptide" evidence="1">
    <location>
        <begin position="1"/>
        <end position="30"/>
    </location>
</feature>
<dbReference type="InterPro" id="IPR012938">
    <property type="entry name" value="Glc/Sorbosone_DH"/>
</dbReference>
<dbReference type="InterPro" id="IPR011041">
    <property type="entry name" value="Quinoprot_gluc/sorb_DH_b-prop"/>
</dbReference>
<sequence length="459" mass="50441">MDRTRSHLTIACNFWISIGVAQWIARAASGLTEYTMPCVCLTEPVKSGSLDSPILLLENTDKWGGYLVAEQNGKIHAYTSAWKKHEELFLDLSDIVAFDNQDPTDERGLLSFVLHPAYRENGKFYTYSTRTYDGQDYIVVSEIKETDGRGDLSTEKILLAIQQPSAKRNGGTVLFGPDGYLYISVGDGGVPGNTGNEQMAGQAQDGHSFLGKILRIDVDNWEVKDDILRYFRIPPENPFIGNQSFRPEVYAYGCRNMFRCSFDEGSPGKEMYCGDNGNHDQEEINIIKEGGNYGWNKKEGNVCLSPGNCHLENEVPPIYTFNNSETHHAVIGGYVYRGSAFPAFKGHYLFGDVAGGLMSLDNTTGQLVRHNISICPEGSCPCDARAEYGNFLRTLSQDNNGELYVMTTTFGASGPSSAVLKLMPKSASPVTCAAGMAQLSLTLTTFIGLLAHVMKNILS</sequence>
<gene>
    <name evidence="3" type="ORF">KP79_PYT04413</name>
</gene>